<evidence type="ECO:0000313" key="2">
    <source>
        <dbReference type="EMBL" id="MFB9469772.1"/>
    </source>
</evidence>
<feature type="chain" id="PRO_5045336523" description="Spore-associated protein A" evidence="1">
    <location>
        <begin position="23"/>
        <end position="149"/>
    </location>
</feature>
<keyword evidence="3" id="KW-1185">Reference proteome</keyword>
<evidence type="ECO:0000313" key="3">
    <source>
        <dbReference type="Proteomes" id="UP001589568"/>
    </source>
</evidence>
<reference evidence="2 3" key="1">
    <citation type="submission" date="2024-09" db="EMBL/GenBank/DDBJ databases">
        <authorList>
            <person name="Sun Q."/>
            <person name="Mori K."/>
        </authorList>
    </citation>
    <scope>NUCLEOTIDE SEQUENCE [LARGE SCALE GENOMIC DNA]</scope>
    <source>
        <strain evidence="2 3">JCM 3324</strain>
    </source>
</reference>
<evidence type="ECO:0008006" key="4">
    <source>
        <dbReference type="Google" id="ProtNLM"/>
    </source>
</evidence>
<dbReference type="Proteomes" id="UP001589568">
    <property type="component" value="Unassembled WGS sequence"/>
</dbReference>
<accession>A0ABV5NHT7</accession>
<dbReference type="EMBL" id="JBHMCF010000008">
    <property type="protein sequence ID" value="MFB9469772.1"/>
    <property type="molecule type" value="Genomic_DNA"/>
</dbReference>
<proteinExistence type="predicted"/>
<comment type="caution">
    <text evidence="2">The sequence shown here is derived from an EMBL/GenBank/DDBJ whole genome shotgun (WGS) entry which is preliminary data.</text>
</comment>
<sequence>MSLRSKLAAVLAACVVTIPLSAVTAQPASATGGSCGSGYNFLSSYPLRYGDAVGGSLDLYYNPSNGYNCAIARAKAAWDGVAHHIRVFLSDGGSRTVSDPPIGSSANYRYYAGPVKLYLKHKCVYAEGQLTYNGDWYRTGDAAFGVHCG</sequence>
<feature type="signal peptide" evidence="1">
    <location>
        <begin position="1"/>
        <end position="22"/>
    </location>
</feature>
<name>A0ABV5NHT7_9ACTN</name>
<dbReference type="RefSeq" id="WP_345408038.1">
    <property type="nucleotide sequence ID" value="NZ_BAAAXS010000001.1"/>
</dbReference>
<gene>
    <name evidence="2" type="ORF">ACFFR3_09675</name>
</gene>
<dbReference type="PROSITE" id="PS51257">
    <property type="entry name" value="PROKAR_LIPOPROTEIN"/>
    <property type="match status" value="1"/>
</dbReference>
<keyword evidence="1" id="KW-0732">Signal</keyword>
<evidence type="ECO:0000256" key="1">
    <source>
        <dbReference type="SAM" id="SignalP"/>
    </source>
</evidence>
<organism evidence="2 3">
    <name type="scientific">Nonomuraea salmonea</name>
    <dbReference type="NCBI Taxonomy" id="46181"/>
    <lineage>
        <taxon>Bacteria</taxon>
        <taxon>Bacillati</taxon>
        <taxon>Actinomycetota</taxon>
        <taxon>Actinomycetes</taxon>
        <taxon>Streptosporangiales</taxon>
        <taxon>Streptosporangiaceae</taxon>
        <taxon>Nonomuraea</taxon>
    </lineage>
</organism>
<protein>
    <recommendedName>
        <fullName evidence="4">Spore-associated protein A</fullName>
    </recommendedName>
</protein>